<dbReference type="SUPFAM" id="SSF52172">
    <property type="entry name" value="CheY-like"/>
    <property type="match status" value="1"/>
</dbReference>
<dbReference type="InterPro" id="IPR035919">
    <property type="entry name" value="EAL_sf"/>
</dbReference>
<keyword evidence="5" id="KW-1185">Reference proteome</keyword>
<evidence type="ECO:0000313" key="4">
    <source>
        <dbReference type="EMBL" id="QFI40288.1"/>
    </source>
</evidence>
<evidence type="ECO:0000259" key="3">
    <source>
        <dbReference type="PROSITE" id="PS50883"/>
    </source>
</evidence>
<sequence length="404" mass="45634">MNILIVDDQAFIREAIKSDLIESTVEGELNSTFQSFEAVDAKEGIEVIVEMEGDIDLLILDLKMNQSDGMEVINFLSVNPLYSHIPLAVISSSDKRTLELVSGIACNLKLNVVGVFEKPVNVDVILSETLRLQQTIGNIPVLATPDDVVEYDISKLLEDEQVLLCFQPQVDMKSKNINGFEVLARMYDENGYIYPDTFLPLIYNAGLNVEFTKVIIAKAFKLWVNETNLMDYTLSINVTAEDLMSEDLTDYIIHYKQAHTQIKLILELTESQAIINQDSVLNSIARLIINDIGISLDDFGKSYSTYERLDIIPFKEIKIDRSFVCDIDTNEQHRLIVESTIALAKKMLVNVVAEGIETESVLNILDDLGCDIAQGYLYSPPMEGRYLQDWVNRYEHQEVNANDN</sequence>
<dbReference type="SMART" id="SM00448">
    <property type="entry name" value="REC"/>
    <property type="match status" value="1"/>
</dbReference>
<dbReference type="InterPro" id="IPR050706">
    <property type="entry name" value="Cyclic-di-GMP_PDE-like"/>
</dbReference>
<protein>
    <submittedName>
        <fullName evidence="4">EAL domain-containing response regulator</fullName>
    </submittedName>
</protein>
<dbReference type="InterPro" id="IPR001633">
    <property type="entry name" value="EAL_dom"/>
</dbReference>
<keyword evidence="1" id="KW-0597">Phosphoprotein</keyword>
<dbReference type="InterPro" id="IPR001789">
    <property type="entry name" value="Sig_transdc_resp-reg_receiver"/>
</dbReference>
<dbReference type="PANTHER" id="PTHR33121">
    <property type="entry name" value="CYCLIC DI-GMP PHOSPHODIESTERASE PDEF"/>
    <property type="match status" value="1"/>
</dbReference>
<dbReference type="Proteomes" id="UP000327424">
    <property type="component" value="Chromosome"/>
</dbReference>
<organism evidence="4 5">
    <name type="scientific">Moritella marina ATCC 15381</name>
    <dbReference type="NCBI Taxonomy" id="1202962"/>
    <lineage>
        <taxon>Bacteria</taxon>
        <taxon>Pseudomonadati</taxon>
        <taxon>Pseudomonadota</taxon>
        <taxon>Gammaproteobacteria</taxon>
        <taxon>Alteromonadales</taxon>
        <taxon>Moritellaceae</taxon>
        <taxon>Moritella</taxon>
    </lineage>
</organism>
<dbReference type="KEGG" id="mmaa:FR932_13055"/>
<dbReference type="GO" id="GO:0071111">
    <property type="term" value="F:cyclic-guanylate-specific phosphodiesterase activity"/>
    <property type="evidence" value="ECO:0007669"/>
    <property type="project" value="InterPro"/>
</dbReference>
<dbReference type="PROSITE" id="PS50110">
    <property type="entry name" value="RESPONSE_REGULATORY"/>
    <property type="match status" value="1"/>
</dbReference>
<dbReference type="GO" id="GO:0000160">
    <property type="term" value="P:phosphorelay signal transduction system"/>
    <property type="evidence" value="ECO:0007669"/>
    <property type="project" value="InterPro"/>
</dbReference>
<feature type="domain" description="EAL" evidence="3">
    <location>
        <begin position="146"/>
        <end position="395"/>
    </location>
</feature>
<dbReference type="Gene3D" id="3.20.20.450">
    <property type="entry name" value="EAL domain"/>
    <property type="match status" value="1"/>
</dbReference>
<dbReference type="Gene3D" id="3.40.50.2300">
    <property type="match status" value="1"/>
</dbReference>
<dbReference type="SMART" id="SM00052">
    <property type="entry name" value="EAL"/>
    <property type="match status" value="1"/>
</dbReference>
<evidence type="ECO:0000313" key="5">
    <source>
        <dbReference type="Proteomes" id="UP000327424"/>
    </source>
</evidence>
<proteinExistence type="predicted"/>
<dbReference type="AlphaFoldDB" id="A0A5J6WSQ4"/>
<gene>
    <name evidence="4" type="ORF">FR932_13055</name>
</gene>
<dbReference type="OrthoDB" id="9812358at2"/>
<dbReference type="Pfam" id="PF00563">
    <property type="entry name" value="EAL"/>
    <property type="match status" value="1"/>
</dbReference>
<name>A0A5J6WSQ4_MORMI</name>
<dbReference type="SUPFAM" id="SSF141868">
    <property type="entry name" value="EAL domain-like"/>
    <property type="match status" value="1"/>
</dbReference>
<dbReference type="PROSITE" id="PS50883">
    <property type="entry name" value="EAL"/>
    <property type="match status" value="1"/>
</dbReference>
<dbReference type="RefSeq" id="WP_019439551.1">
    <property type="nucleotide sequence ID" value="NZ_ALOE01000002.1"/>
</dbReference>
<evidence type="ECO:0000259" key="2">
    <source>
        <dbReference type="PROSITE" id="PS50110"/>
    </source>
</evidence>
<dbReference type="EMBL" id="CP044399">
    <property type="protein sequence ID" value="QFI40288.1"/>
    <property type="molecule type" value="Genomic_DNA"/>
</dbReference>
<accession>A0A5J6WSQ4</accession>
<dbReference type="Pfam" id="PF00072">
    <property type="entry name" value="Response_reg"/>
    <property type="match status" value="1"/>
</dbReference>
<reference evidence="4 5" key="1">
    <citation type="submission" date="2019-09" db="EMBL/GenBank/DDBJ databases">
        <title>Hybrid Assembly of the complete Genome of the Deep-Sea Bacterium Moritella marina from long Nanopore and Illumina reads.</title>
        <authorList>
            <person name="Magin S."/>
            <person name="Georgoulis A."/>
            <person name="Papadimitriou K."/>
            <person name="Iliakis G."/>
            <person name="Vorgias C.E."/>
        </authorList>
    </citation>
    <scope>NUCLEOTIDE SEQUENCE [LARGE SCALE GENOMIC DNA]</scope>
    <source>
        <strain evidence="4 5">MP-1</strain>
    </source>
</reference>
<feature type="modified residue" description="4-aspartylphosphate" evidence="1">
    <location>
        <position position="61"/>
    </location>
</feature>
<dbReference type="CDD" id="cd01948">
    <property type="entry name" value="EAL"/>
    <property type="match status" value="1"/>
</dbReference>
<feature type="domain" description="Response regulatory" evidence="2">
    <location>
        <begin position="2"/>
        <end position="133"/>
    </location>
</feature>
<dbReference type="PANTHER" id="PTHR33121:SF79">
    <property type="entry name" value="CYCLIC DI-GMP PHOSPHODIESTERASE PDED-RELATED"/>
    <property type="match status" value="1"/>
</dbReference>
<evidence type="ECO:0000256" key="1">
    <source>
        <dbReference type="PROSITE-ProRule" id="PRU00169"/>
    </source>
</evidence>
<dbReference type="InterPro" id="IPR011006">
    <property type="entry name" value="CheY-like_superfamily"/>
</dbReference>